<organism evidence="1 2">
    <name type="scientific">Bradyrhizobium diazoefficiens SEMIA 5080</name>
    <dbReference type="NCBI Taxonomy" id="754504"/>
    <lineage>
        <taxon>Bacteria</taxon>
        <taxon>Pseudomonadati</taxon>
        <taxon>Pseudomonadota</taxon>
        <taxon>Alphaproteobacteria</taxon>
        <taxon>Hyphomicrobiales</taxon>
        <taxon>Nitrobacteraceae</taxon>
        <taxon>Bradyrhizobium</taxon>
    </lineage>
</organism>
<dbReference type="SUPFAM" id="SSF53137">
    <property type="entry name" value="Translational machinery components"/>
    <property type="match status" value="1"/>
</dbReference>
<protein>
    <recommendedName>
        <fullName evidence="3">Translational machinery protein</fullName>
    </recommendedName>
</protein>
<dbReference type="InterPro" id="IPR042226">
    <property type="entry name" value="eFR1_2_sf"/>
</dbReference>
<evidence type="ECO:0008006" key="3">
    <source>
        <dbReference type="Google" id="ProtNLM"/>
    </source>
</evidence>
<dbReference type="EMBL" id="ADOU02000004">
    <property type="protein sequence ID" value="KGJ69956.1"/>
    <property type="molecule type" value="Genomic_DNA"/>
</dbReference>
<evidence type="ECO:0000313" key="1">
    <source>
        <dbReference type="EMBL" id="KGJ69956.1"/>
    </source>
</evidence>
<dbReference type="Proteomes" id="UP000024900">
    <property type="component" value="Unassembled WGS sequence"/>
</dbReference>
<proteinExistence type="predicted"/>
<name>A0A837CKU7_9BRAD</name>
<gene>
    <name evidence="1" type="ORF">BJA5080_04278</name>
</gene>
<accession>A0A837CKU7</accession>
<evidence type="ECO:0000313" key="2">
    <source>
        <dbReference type="Proteomes" id="UP000024900"/>
    </source>
</evidence>
<comment type="caution">
    <text evidence="1">The sequence shown here is derived from an EMBL/GenBank/DDBJ whole genome shotgun (WGS) entry which is preliminary data.</text>
</comment>
<dbReference type="AlphaFoldDB" id="A0A837CKU7"/>
<sequence>MSPRLAPPHRRRRFLPDKAKHMPSHFHAIVWIDHTQARIFHLGLSGSDEITLHPHLATRHLHHKANEIGSGHAAPDKTFYAEVTKALADAGEVLIIGPANAKTELASHIRANAPDVAKRIAAVETADHPSDNEIVAYAKRHFKLPLPRVQAPT</sequence>
<reference evidence="1 2" key="1">
    <citation type="journal article" date="2014" name="BMC Genomics">
        <title>Comparative genomics of Bradyrhizobium japonicum CPAC 15 and Bradyrhizobium diazoefficiens CPAC 7: elite model strains for understanding symbiotic performance with soybean.</title>
        <authorList>
            <person name="Siqueira A.F."/>
            <person name="Ormeno-Orrillo E."/>
            <person name="Souza R.C."/>
            <person name="Rodrigues E.P."/>
            <person name="Almeida L.G."/>
            <person name="Barcellos F.G."/>
            <person name="Batista J.S."/>
            <person name="Nakatami A.S."/>
            <person name="Martinez-Romero E."/>
            <person name="Vasconcelos A.T."/>
            <person name="Hungria M."/>
        </authorList>
    </citation>
    <scope>NUCLEOTIDE SEQUENCE [LARGE SCALE GENOMIC DNA]</scope>
    <source>
        <strain evidence="1 2">SEMIA 5080</strain>
    </source>
</reference>
<dbReference type="Gene3D" id="3.30.420.60">
    <property type="entry name" value="eRF1 domain 2"/>
    <property type="match status" value="1"/>
</dbReference>